<accession>A0A2U8DQY0</accession>
<organism evidence="1 2">
    <name type="scientific">Clostridium drakei</name>
    <dbReference type="NCBI Taxonomy" id="332101"/>
    <lineage>
        <taxon>Bacteria</taxon>
        <taxon>Bacillati</taxon>
        <taxon>Bacillota</taxon>
        <taxon>Clostridia</taxon>
        <taxon>Eubacteriales</taxon>
        <taxon>Clostridiaceae</taxon>
        <taxon>Clostridium</taxon>
    </lineage>
</organism>
<keyword evidence="2" id="KW-1185">Reference proteome</keyword>
<evidence type="ECO:0000313" key="1">
    <source>
        <dbReference type="EMBL" id="AWI05187.1"/>
    </source>
</evidence>
<sequence length="141" mass="16327">MNKKCIFNSNKDCTNCGECDRCDLNPNKKCTNCGKCLELQGYDINAIKIDEILEDKVDVEELQQENELDIQPGEQPEHISLSEEIDIDNLKDDKFENLDDNIEYIDDVEGLREIIEDEGAFKDLTYEEFPGLIRFKGDKRE</sequence>
<dbReference type="EMBL" id="CP020953">
    <property type="protein sequence ID" value="AWI05187.1"/>
    <property type="molecule type" value="Genomic_DNA"/>
</dbReference>
<dbReference type="KEGG" id="cdrk:B9W14_11970"/>
<evidence type="ECO:0000313" key="2">
    <source>
        <dbReference type="Proteomes" id="UP000244910"/>
    </source>
</evidence>
<protein>
    <recommendedName>
        <fullName evidence="3">Zn-finger domain-containing protein</fullName>
    </recommendedName>
</protein>
<dbReference type="OrthoDB" id="1938377at2"/>
<dbReference type="AlphaFoldDB" id="A0A2U8DQY0"/>
<dbReference type="RefSeq" id="WP_032076536.1">
    <property type="nucleotide sequence ID" value="NZ_CP020953.1"/>
</dbReference>
<name>A0A2U8DQY0_9CLOT</name>
<dbReference type="Proteomes" id="UP000244910">
    <property type="component" value="Chromosome"/>
</dbReference>
<reference evidence="2" key="1">
    <citation type="submission" date="2017-04" db="EMBL/GenBank/DDBJ databases">
        <authorList>
            <person name="Song Y."/>
            <person name="Cho B.-K."/>
        </authorList>
    </citation>
    <scope>NUCLEOTIDE SEQUENCE [LARGE SCALE GENOMIC DNA]</scope>
    <source>
        <strain evidence="2">SL1</strain>
    </source>
</reference>
<proteinExistence type="predicted"/>
<gene>
    <name evidence="1" type="ORF">B9W14_11970</name>
</gene>
<evidence type="ECO:0008006" key="3">
    <source>
        <dbReference type="Google" id="ProtNLM"/>
    </source>
</evidence>